<dbReference type="PANTHER" id="PTHR38445:SF10">
    <property type="entry name" value="GNTR-FAMILY TRANSCRIPTIONAL REGULATOR"/>
    <property type="match status" value="1"/>
</dbReference>
<name>A0A2U1JSC5_9FLAO</name>
<dbReference type="InterPro" id="IPR046335">
    <property type="entry name" value="LacI/GalR-like_sensor"/>
</dbReference>
<sequence>MKIISIQNNLGIPKYKQIVHSVEKAIEEKKLKKDEKLPSINKVCIAFSLSRDTVLQAYEELKKRGIIYAILGKGYYIKSLEVTIKQRIFLLFDELNIFKEDIYNSFLENIGENVQVDIFFHHFNYEMFRKLITESNGNYTKYIIMPTNLPNTAEVIKTLPVNEVFILDQTNSELESYPAIYQNHKKDIYDALLKGKSHLNKYKKLILIFPGFREPVGMKKGFETFCNDYSFEYEVITQFKGREIRTGETYIIPNDRDLVDIIEKSKLQNLKLSEDFGIISYNETALKKIVGNGITTISTDFEAMGRILAEMILNGKKGQIENKCTLIVRNSL</sequence>
<dbReference type="InterPro" id="IPR036388">
    <property type="entry name" value="WH-like_DNA-bd_sf"/>
</dbReference>
<dbReference type="GO" id="GO:0003700">
    <property type="term" value="F:DNA-binding transcription factor activity"/>
    <property type="evidence" value="ECO:0007669"/>
    <property type="project" value="InterPro"/>
</dbReference>
<dbReference type="Gene3D" id="3.40.50.2300">
    <property type="match status" value="2"/>
</dbReference>
<keyword evidence="2" id="KW-0238">DNA-binding</keyword>
<evidence type="ECO:0000256" key="2">
    <source>
        <dbReference type="ARBA" id="ARBA00023125"/>
    </source>
</evidence>
<evidence type="ECO:0000313" key="6">
    <source>
        <dbReference type="Proteomes" id="UP000245618"/>
    </source>
</evidence>
<dbReference type="SMART" id="SM00345">
    <property type="entry name" value="HTH_GNTR"/>
    <property type="match status" value="1"/>
</dbReference>
<dbReference type="Gene3D" id="1.10.10.10">
    <property type="entry name" value="Winged helix-like DNA-binding domain superfamily/Winged helix DNA-binding domain"/>
    <property type="match status" value="1"/>
</dbReference>
<organism evidence="5 6">
    <name type="scientific">Flavobacterium laiguense</name>
    <dbReference type="NCBI Taxonomy" id="2169409"/>
    <lineage>
        <taxon>Bacteria</taxon>
        <taxon>Pseudomonadati</taxon>
        <taxon>Bacteroidota</taxon>
        <taxon>Flavobacteriia</taxon>
        <taxon>Flavobacteriales</taxon>
        <taxon>Flavobacteriaceae</taxon>
        <taxon>Flavobacterium</taxon>
    </lineage>
</organism>
<keyword evidence="3" id="KW-0804">Transcription</keyword>
<gene>
    <name evidence="5" type="ORF">DB891_13015</name>
</gene>
<dbReference type="EMBL" id="QCZH01000016">
    <property type="protein sequence ID" value="PWA08110.1"/>
    <property type="molecule type" value="Genomic_DNA"/>
</dbReference>
<evidence type="ECO:0000259" key="4">
    <source>
        <dbReference type="PROSITE" id="PS50949"/>
    </source>
</evidence>
<dbReference type="SUPFAM" id="SSF53822">
    <property type="entry name" value="Periplasmic binding protein-like I"/>
    <property type="match status" value="1"/>
</dbReference>
<comment type="caution">
    <text evidence="5">The sequence shown here is derived from an EMBL/GenBank/DDBJ whole genome shotgun (WGS) entry which is preliminary data.</text>
</comment>
<evidence type="ECO:0000313" key="5">
    <source>
        <dbReference type="EMBL" id="PWA08110.1"/>
    </source>
</evidence>
<dbReference type="RefSeq" id="WP_116764010.1">
    <property type="nucleotide sequence ID" value="NZ_QCZH01000016.1"/>
</dbReference>
<accession>A0A2U1JSC5</accession>
<dbReference type="PROSITE" id="PS50949">
    <property type="entry name" value="HTH_GNTR"/>
    <property type="match status" value="1"/>
</dbReference>
<reference evidence="5 6" key="1">
    <citation type="submission" date="2018-04" db="EMBL/GenBank/DDBJ databases">
        <title>Flavobacterium sp. nov., isolated from glacier ice.</title>
        <authorList>
            <person name="Liu Q."/>
            <person name="Xin Y.-H."/>
        </authorList>
    </citation>
    <scope>NUCLEOTIDE SEQUENCE [LARGE SCALE GENOMIC DNA]</scope>
    <source>
        <strain evidence="5 6">LB2P30</strain>
    </source>
</reference>
<dbReference type="PANTHER" id="PTHR38445">
    <property type="entry name" value="HTH-TYPE TRANSCRIPTIONAL REPRESSOR YTRA"/>
    <property type="match status" value="1"/>
</dbReference>
<feature type="domain" description="HTH gntR-type" evidence="4">
    <location>
        <begin position="12"/>
        <end position="80"/>
    </location>
</feature>
<protein>
    <submittedName>
        <fullName evidence="5">Transcriptional regulator</fullName>
    </submittedName>
</protein>
<dbReference type="InterPro" id="IPR036390">
    <property type="entry name" value="WH_DNA-bd_sf"/>
</dbReference>
<keyword evidence="6" id="KW-1185">Reference proteome</keyword>
<evidence type="ECO:0000256" key="1">
    <source>
        <dbReference type="ARBA" id="ARBA00023015"/>
    </source>
</evidence>
<dbReference type="SUPFAM" id="SSF46785">
    <property type="entry name" value="Winged helix' DNA-binding domain"/>
    <property type="match status" value="1"/>
</dbReference>
<dbReference type="Pfam" id="PF00392">
    <property type="entry name" value="GntR"/>
    <property type="match status" value="1"/>
</dbReference>
<proteinExistence type="predicted"/>
<dbReference type="InterPro" id="IPR028082">
    <property type="entry name" value="Peripla_BP_I"/>
</dbReference>
<dbReference type="Pfam" id="PF13377">
    <property type="entry name" value="Peripla_BP_3"/>
    <property type="match status" value="1"/>
</dbReference>
<dbReference type="GO" id="GO:0003677">
    <property type="term" value="F:DNA binding"/>
    <property type="evidence" value="ECO:0007669"/>
    <property type="project" value="UniProtKB-KW"/>
</dbReference>
<dbReference type="AlphaFoldDB" id="A0A2U1JSC5"/>
<keyword evidence="1" id="KW-0805">Transcription regulation</keyword>
<dbReference type="Proteomes" id="UP000245618">
    <property type="component" value="Unassembled WGS sequence"/>
</dbReference>
<dbReference type="InterPro" id="IPR000524">
    <property type="entry name" value="Tscrpt_reg_HTH_GntR"/>
</dbReference>
<evidence type="ECO:0000256" key="3">
    <source>
        <dbReference type="ARBA" id="ARBA00023163"/>
    </source>
</evidence>
<dbReference type="OrthoDB" id="742238at2"/>